<dbReference type="EMBL" id="LIHL02000011">
    <property type="protein sequence ID" value="KAF5455328.1"/>
    <property type="molecule type" value="Genomic_DNA"/>
</dbReference>
<evidence type="ECO:0000313" key="2">
    <source>
        <dbReference type="EMBL" id="KAF5455328.1"/>
    </source>
</evidence>
<sequence length="108" mass="12074">SFIYIPNLSTSFNSLSFSLSLALSTTVVCFLSKRERGKENSSNNGRCLYQHVQEVERILEEERLREVNWVDWPEAEDGSGAAGFRPGKITVLADQDHAQAPRPESAFA</sequence>
<evidence type="ECO:0000313" key="3">
    <source>
        <dbReference type="Proteomes" id="UP000619265"/>
    </source>
</evidence>
<organism evidence="2 3">
    <name type="scientific">Juglans regia</name>
    <name type="common">English walnut</name>
    <dbReference type="NCBI Taxonomy" id="51240"/>
    <lineage>
        <taxon>Eukaryota</taxon>
        <taxon>Viridiplantae</taxon>
        <taxon>Streptophyta</taxon>
        <taxon>Embryophyta</taxon>
        <taxon>Tracheophyta</taxon>
        <taxon>Spermatophyta</taxon>
        <taxon>Magnoliopsida</taxon>
        <taxon>eudicotyledons</taxon>
        <taxon>Gunneridae</taxon>
        <taxon>Pentapetalae</taxon>
        <taxon>rosids</taxon>
        <taxon>fabids</taxon>
        <taxon>Fagales</taxon>
        <taxon>Juglandaceae</taxon>
        <taxon>Juglans</taxon>
    </lineage>
</organism>
<dbReference type="Proteomes" id="UP000619265">
    <property type="component" value="Unassembled WGS sequence"/>
</dbReference>
<proteinExistence type="predicted"/>
<comment type="caution">
    <text evidence="2">The sequence shown here is derived from an EMBL/GenBank/DDBJ whole genome shotgun (WGS) entry which is preliminary data.</text>
</comment>
<gene>
    <name evidence="2" type="ORF">F2P56_024918</name>
</gene>
<keyword evidence="1" id="KW-1133">Transmembrane helix</keyword>
<reference evidence="2" key="2">
    <citation type="submission" date="2020-03" db="EMBL/GenBank/DDBJ databases">
        <title>Walnut 2.0.</title>
        <authorList>
            <person name="Marrano A."/>
            <person name="Britton M."/>
            <person name="Zimin A.V."/>
            <person name="Zaini P.A."/>
            <person name="Workman R."/>
            <person name="Puiu D."/>
            <person name="Bianco L."/>
            <person name="Allen B.J."/>
            <person name="Troggio M."/>
            <person name="Leslie C.A."/>
            <person name="Timp W."/>
            <person name="Dendekar A."/>
            <person name="Salzberg S.L."/>
            <person name="Neale D.B."/>
        </authorList>
    </citation>
    <scope>NUCLEOTIDE SEQUENCE</scope>
    <source>
        <tissue evidence="2">Leaves</tissue>
    </source>
</reference>
<keyword evidence="1" id="KW-0472">Membrane</keyword>
<keyword evidence="1" id="KW-0812">Transmembrane</keyword>
<accession>A0A833UCF7</accession>
<dbReference type="AlphaFoldDB" id="A0A833UCF7"/>
<name>A0A833UCF7_JUGRE</name>
<protein>
    <submittedName>
        <fullName evidence="2">Uncharacterized protein</fullName>
    </submittedName>
</protein>
<evidence type="ECO:0000256" key="1">
    <source>
        <dbReference type="SAM" id="Phobius"/>
    </source>
</evidence>
<feature type="non-terminal residue" evidence="2">
    <location>
        <position position="1"/>
    </location>
</feature>
<dbReference type="Gramene" id="Jr11_15490_p2">
    <property type="protein sequence ID" value="cds.Jr11_15490_p2"/>
    <property type="gene ID" value="Jr11_15490"/>
</dbReference>
<reference evidence="2" key="1">
    <citation type="submission" date="2015-10" db="EMBL/GenBank/DDBJ databases">
        <authorList>
            <person name="Martinez-Garcia P.J."/>
            <person name="Crepeau M.W."/>
            <person name="Puiu D."/>
            <person name="Gonzalez-Ibeas D."/>
            <person name="Whalen J."/>
            <person name="Stevens K."/>
            <person name="Paul R."/>
            <person name="Butterfield T."/>
            <person name="Britton M."/>
            <person name="Reagan R."/>
            <person name="Chakraborty S."/>
            <person name="Walawage S.L."/>
            <person name="Vasquez-Gross H.A."/>
            <person name="Cardeno C."/>
            <person name="Famula R."/>
            <person name="Pratt K."/>
            <person name="Kuruganti S."/>
            <person name="Aradhya M.K."/>
            <person name="Leslie C.A."/>
            <person name="Dandekar A.M."/>
            <person name="Salzberg S.L."/>
            <person name="Wegrzyn J.L."/>
            <person name="Langley C.H."/>
            <person name="Neale D.B."/>
        </authorList>
    </citation>
    <scope>NUCLEOTIDE SEQUENCE</scope>
    <source>
        <tissue evidence="2">Leaves</tissue>
    </source>
</reference>
<feature type="transmembrane region" description="Helical" evidence="1">
    <location>
        <begin position="12"/>
        <end position="31"/>
    </location>
</feature>